<comment type="caution">
    <text evidence="1">The sequence shown here is derived from an EMBL/GenBank/DDBJ whole genome shotgun (WGS) entry which is preliminary data.</text>
</comment>
<accession>A0ACC2PC02</accession>
<dbReference type="EMBL" id="CM056742">
    <property type="protein sequence ID" value="KAJ8680991.1"/>
    <property type="molecule type" value="Genomic_DNA"/>
</dbReference>
<protein>
    <submittedName>
        <fullName evidence="1">Uncharacterized protein</fullName>
    </submittedName>
</protein>
<keyword evidence="2" id="KW-1185">Reference proteome</keyword>
<gene>
    <name evidence="1" type="ORF">QAD02_016778</name>
</gene>
<dbReference type="Proteomes" id="UP001239111">
    <property type="component" value="Chromosome 2"/>
</dbReference>
<evidence type="ECO:0000313" key="2">
    <source>
        <dbReference type="Proteomes" id="UP001239111"/>
    </source>
</evidence>
<evidence type="ECO:0000313" key="1">
    <source>
        <dbReference type="EMBL" id="KAJ8680991.1"/>
    </source>
</evidence>
<organism evidence="1 2">
    <name type="scientific">Eretmocerus hayati</name>
    <dbReference type="NCBI Taxonomy" id="131215"/>
    <lineage>
        <taxon>Eukaryota</taxon>
        <taxon>Metazoa</taxon>
        <taxon>Ecdysozoa</taxon>
        <taxon>Arthropoda</taxon>
        <taxon>Hexapoda</taxon>
        <taxon>Insecta</taxon>
        <taxon>Pterygota</taxon>
        <taxon>Neoptera</taxon>
        <taxon>Endopterygota</taxon>
        <taxon>Hymenoptera</taxon>
        <taxon>Apocrita</taxon>
        <taxon>Proctotrupomorpha</taxon>
        <taxon>Chalcidoidea</taxon>
        <taxon>Aphelinidae</taxon>
        <taxon>Aphelininae</taxon>
        <taxon>Eretmocerus</taxon>
    </lineage>
</organism>
<reference evidence="1" key="1">
    <citation type="submission" date="2023-04" db="EMBL/GenBank/DDBJ databases">
        <title>A chromosome-level genome assembly of the parasitoid wasp Eretmocerus hayati.</title>
        <authorList>
            <person name="Zhong Y."/>
            <person name="Liu S."/>
            <person name="Liu Y."/>
        </authorList>
    </citation>
    <scope>NUCLEOTIDE SEQUENCE</scope>
    <source>
        <strain evidence="1">ZJU_SS_LIU_2023</strain>
    </source>
</reference>
<proteinExistence type="predicted"/>
<sequence>MRALRFICLIPWIFVKESFGIEIATTMVGNGEDRFVGTINEGGLKVLLYHEELKDRNRSKIDFGGKKLHFLSPVVINERILNTNRVKYVEDRRTMEIEACSDKYKSVGFKADVLDIEDPMHCGLRFFQETYFKAQVAGGISKNCTYLGAMNYG</sequence>
<name>A0ACC2PC02_9HYME</name>